<proteinExistence type="predicted"/>
<dbReference type="SUPFAM" id="SSF50978">
    <property type="entry name" value="WD40 repeat-like"/>
    <property type="match status" value="1"/>
</dbReference>
<evidence type="ECO:0000259" key="3">
    <source>
        <dbReference type="Pfam" id="PF21031"/>
    </source>
</evidence>
<dbReference type="SMART" id="SM00320">
    <property type="entry name" value="WD40"/>
    <property type="match status" value="2"/>
</dbReference>
<dbReference type="InterPro" id="IPR015943">
    <property type="entry name" value="WD40/YVTN_repeat-like_dom_sf"/>
</dbReference>
<dbReference type="PANTHER" id="PTHR13720">
    <property type="entry name" value="WD-40 REPEAT PROTEIN"/>
    <property type="match status" value="1"/>
</dbReference>
<organism evidence="4 5">
    <name type="scientific">Caenorhabditis bovis</name>
    <dbReference type="NCBI Taxonomy" id="2654633"/>
    <lineage>
        <taxon>Eukaryota</taxon>
        <taxon>Metazoa</taxon>
        <taxon>Ecdysozoa</taxon>
        <taxon>Nematoda</taxon>
        <taxon>Chromadorea</taxon>
        <taxon>Rhabditida</taxon>
        <taxon>Rhabditina</taxon>
        <taxon>Rhabditomorpha</taxon>
        <taxon>Rhabditoidea</taxon>
        <taxon>Rhabditidae</taxon>
        <taxon>Peloderinae</taxon>
        <taxon>Caenorhabditis</taxon>
    </lineage>
</organism>
<evidence type="ECO:0000313" key="4">
    <source>
        <dbReference type="EMBL" id="CAB3400926.1"/>
    </source>
</evidence>
<keyword evidence="2" id="KW-0677">Repeat</keyword>
<evidence type="ECO:0000256" key="1">
    <source>
        <dbReference type="ARBA" id="ARBA00022574"/>
    </source>
</evidence>
<reference evidence="4 5" key="1">
    <citation type="submission" date="2020-04" db="EMBL/GenBank/DDBJ databases">
        <authorList>
            <person name="Laetsch R D."/>
            <person name="Stevens L."/>
            <person name="Kumar S."/>
            <person name="Blaxter L. M."/>
        </authorList>
    </citation>
    <scope>NUCLEOTIDE SEQUENCE [LARGE SCALE GENOMIC DNA]</scope>
</reference>
<dbReference type="AlphaFoldDB" id="A0A8S1EJH0"/>
<dbReference type="InterPro" id="IPR001680">
    <property type="entry name" value="WD40_rpt"/>
</dbReference>
<evidence type="ECO:0000313" key="5">
    <source>
        <dbReference type="Proteomes" id="UP000494206"/>
    </source>
</evidence>
<dbReference type="Proteomes" id="UP000494206">
    <property type="component" value="Unassembled WGS sequence"/>
</dbReference>
<gene>
    <name evidence="4" type="ORF">CBOVIS_LOCUS3752</name>
</gene>
<feature type="domain" description="WD repeat-containing protein 54 beta-propeller" evidence="3">
    <location>
        <begin position="100"/>
        <end position="303"/>
    </location>
</feature>
<comment type="caution">
    <text evidence="4">The sequence shown here is derived from an EMBL/GenBank/DDBJ whole genome shotgun (WGS) entry which is preliminary data.</text>
</comment>
<dbReference type="EMBL" id="CADEPM010000002">
    <property type="protein sequence ID" value="CAB3400926.1"/>
    <property type="molecule type" value="Genomic_DNA"/>
</dbReference>
<dbReference type="InterPro" id="IPR049546">
    <property type="entry name" value="WDR54_beta_prop"/>
</dbReference>
<dbReference type="Pfam" id="PF21031">
    <property type="entry name" value="WDR54"/>
    <property type="match status" value="1"/>
</dbReference>
<accession>A0A8S1EJH0</accession>
<dbReference type="Gene3D" id="2.130.10.10">
    <property type="entry name" value="YVTN repeat-like/Quinoprotein amine dehydrogenase"/>
    <property type="match status" value="1"/>
</dbReference>
<dbReference type="InterPro" id="IPR050630">
    <property type="entry name" value="WD_repeat_EMAP"/>
</dbReference>
<keyword evidence="5" id="KW-1185">Reference proteome</keyword>
<dbReference type="OrthoDB" id="756370at2759"/>
<dbReference type="InterPro" id="IPR036322">
    <property type="entry name" value="WD40_repeat_dom_sf"/>
</dbReference>
<name>A0A8S1EJH0_9PELO</name>
<keyword evidence="1" id="KW-0853">WD repeat</keyword>
<protein>
    <recommendedName>
        <fullName evidence="3">WD repeat-containing protein 54 beta-propeller domain-containing protein</fullName>
    </recommendedName>
</protein>
<evidence type="ECO:0000256" key="2">
    <source>
        <dbReference type="ARBA" id="ARBA00022737"/>
    </source>
</evidence>
<dbReference type="PANTHER" id="PTHR13720:SF33">
    <property type="entry name" value="HELP DOMAIN-CONTAINING PROTEIN"/>
    <property type="match status" value="1"/>
</dbReference>
<sequence length="317" mass="35294">MTYTATIQGNYVQVAWFDHKTETVVSWDSIQGVKIEDRSPEITAIGIVHPPIRTHPVTIIGTVRDIQIYDVMKRSDKPIFKIKLENMIKKESESRDSNYIGGFCKGISLKDNAILIGTHTGEIIVILCHGEAHFTTKKNLKGHTQAVVGIATCVYDDITVSCSANEEIIVWQKSLKGIQSKIETNENISAVNILRKQIIIGTMRGIVQLYSVATGALMCETTAHARVVTSISVAPESAYILTSSEDGIYTVSKLYTRKPHPYELEYRFSKKHQHPMIVGAQFMNPQGNMFALVAFDHPQISVFKIPTKVEPSSSQKT</sequence>